<evidence type="ECO:0000256" key="1">
    <source>
        <dbReference type="SAM" id="MobiDB-lite"/>
    </source>
</evidence>
<keyword evidence="3" id="KW-1185">Reference proteome</keyword>
<feature type="region of interest" description="Disordered" evidence="1">
    <location>
        <begin position="1"/>
        <end position="153"/>
    </location>
</feature>
<gene>
    <name evidence="2" type="ORF">JMJ35_008171</name>
</gene>
<feature type="compositionally biased region" description="Acidic residues" evidence="1">
    <location>
        <begin position="97"/>
        <end position="113"/>
    </location>
</feature>
<proteinExistence type="predicted"/>
<dbReference type="AlphaFoldDB" id="A0AA39QV27"/>
<evidence type="ECO:0000313" key="3">
    <source>
        <dbReference type="Proteomes" id="UP001166286"/>
    </source>
</evidence>
<accession>A0AA39QV27</accession>
<name>A0AA39QV27_9LECA</name>
<feature type="compositionally biased region" description="Low complexity" evidence="1">
    <location>
        <begin position="87"/>
        <end position="96"/>
    </location>
</feature>
<feature type="compositionally biased region" description="Acidic residues" evidence="1">
    <location>
        <begin position="61"/>
        <end position="86"/>
    </location>
</feature>
<feature type="compositionally biased region" description="Acidic residues" evidence="1">
    <location>
        <begin position="122"/>
        <end position="133"/>
    </location>
</feature>
<protein>
    <submittedName>
        <fullName evidence="2">Uncharacterized protein</fullName>
    </submittedName>
</protein>
<dbReference type="Proteomes" id="UP001166286">
    <property type="component" value="Unassembled WGS sequence"/>
</dbReference>
<feature type="compositionally biased region" description="Polar residues" evidence="1">
    <location>
        <begin position="12"/>
        <end position="25"/>
    </location>
</feature>
<evidence type="ECO:0000313" key="2">
    <source>
        <dbReference type="EMBL" id="KAK0509777.1"/>
    </source>
</evidence>
<reference evidence="2" key="1">
    <citation type="submission" date="2023-03" db="EMBL/GenBank/DDBJ databases">
        <title>Complete genome of Cladonia borealis.</title>
        <authorList>
            <person name="Park H."/>
        </authorList>
    </citation>
    <scope>NUCLEOTIDE SEQUENCE</scope>
    <source>
        <strain evidence="2">ANT050790</strain>
    </source>
</reference>
<organism evidence="2 3">
    <name type="scientific">Cladonia borealis</name>
    <dbReference type="NCBI Taxonomy" id="184061"/>
    <lineage>
        <taxon>Eukaryota</taxon>
        <taxon>Fungi</taxon>
        <taxon>Dikarya</taxon>
        <taxon>Ascomycota</taxon>
        <taxon>Pezizomycotina</taxon>
        <taxon>Lecanoromycetes</taxon>
        <taxon>OSLEUM clade</taxon>
        <taxon>Lecanoromycetidae</taxon>
        <taxon>Lecanorales</taxon>
        <taxon>Lecanorineae</taxon>
        <taxon>Cladoniaceae</taxon>
        <taxon>Cladonia</taxon>
    </lineage>
</organism>
<comment type="caution">
    <text evidence="2">The sequence shown here is derived from an EMBL/GenBank/DDBJ whole genome shotgun (WGS) entry which is preliminary data.</text>
</comment>
<sequence>MSSPNIDPAHSNLASPTDPKTSQIDANLRLATEKAQPIRLRRMLQELRYTQPDAHKVTGAFDEDEEDEEEEGEEDEDFEDESESDGSSDAVEISELSSEEEEDDEDSNNDSDDDMKRSELGSGEEDDGTDEEGASTTTSTRHMPVKSELRRNG</sequence>
<dbReference type="EMBL" id="JAFEKC020000018">
    <property type="protein sequence ID" value="KAK0509777.1"/>
    <property type="molecule type" value="Genomic_DNA"/>
</dbReference>